<evidence type="ECO:0000313" key="3">
    <source>
        <dbReference type="Proteomes" id="UP000765509"/>
    </source>
</evidence>
<evidence type="ECO:0000256" key="1">
    <source>
        <dbReference type="SAM" id="SignalP"/>
    </source>
</evidence>
<dbReference type="AlphaFoldDB" id="A0A9Q3HPE5"/>
<feature type="signal peptide" evidence="1">
    <location>
        <begin position="1"/>
        <end position="22"/>
    </location>
</feature>
<evidence type="ECO:0008006" key="4">
    <source>
        <dbReference type="Google" id="ProtNLM"/>
    </source>
</evidence>
<organism evidence="2 3">
    <name type="scientific">Austropuccinia psidii MF-1</name>
    <dbReference type="NCBI Taxonomy" id="1389203"/>
    <lineage>
        <taxon>Eukaryota</taxon>
        <taxon>Fungi</taxon>
        <taxon>Dikarya</taxon>
        <taxon>Basidiomycota</taxon>
        <taxon>Pucciniomycotina</taxon>
        <taxon>Pucciniomycetes</taxon>
        <taxon>Pucciniales</taxon>
        <taxon>Sphaerophragmiaceae</taxon>
        <taxon>Austropuccinia</taxon>
    </lineage>
</organism>
<keyword evidence="3" id="KW-1185">Reference proteome</keyword>
<keyword evidence="1" id="KW-0732">Signal</keyword>
<feature type="chain" id="PRO_5040269863" description="Secreted protein" evidence="1">
    <location>
        <begin position="23"/>
        <end position="156"/>
    </location>
</feature>
<evidence type="ECO:0000313" key="2">
    <source>
        <dbReference type="EMBL" id="MBW0512753.1"/>
    </source>
</evidence>
<gene>
    <name evidence="2" type="ORF">O181_052468</name>
</gene>
<proteinExistence type="predicted"/>
<dbReference type="EMBL" id="AVOT02022969">
    <property type="protein sequence ID" value="MBW0512753.1"/>
    <property type="molecule type" value="Genomic_DNA"/>
</dbReference>
<sequence>MFFKGFGFQILLLALAFALTSAQQEPPNTSSQVCTDGLHPAKEAEKLLCDTVEKTYLCTSQSCHVKVNNKNMRLENYVFTGCIPVSYGLPPLHVLHPTDFAISTDRLVYYVKDGWYFKNKNENVKESIAGVYKCIIASSVSNKVNAHCHSCTPKNP</sequence>
<accession>A0A9Q3HPE5</accession>
<comment type="caution">
    <text evidence="2">The sequence shown here is derived from an EMBL/GenBank/DDBJ whole genome shotgun (WGS) entry which is preliminary data.</text>
</comment>
<name>A0A9Q3HPE5_9BASI</name>
<reference evidence="2" key="1">
    <citation type="submission" date="2021-03" db="EMBL/GenBank/DDBJ databases">
        <title>Draft genome sequence of rust myrtle Austropuccinia psidii MF-1, a brazilian biotype.</title>
        <authorList>
            <person name="Quecine M.C."/>
            <person name="Pachon D.M.R."/>
            <person name="Bonatelli M.L."/>
            <person name="Correr F.H."/>
            <person name="Franceschini L.M."/>
            <person name="Leite T.F."/>
            <person name="Margarido G.R.A."/>
            <person name="Almeida C.A."/>
            <person name="Ferrarezi J.A."/>
            <person name="Labate C.A."/>
        </authorList>
    </citation>
    <scope>NUCLEOTIDE SEQUENCE</scope>
    <source>
        <strain evidence="2">MF-1</strain>
    </source>
</reference>
<dbReference type="Proteomes" id="UP000765509">
    <property type="component" value="Unassembled WGS sequence"/>
</dbReference>
<protein>
    <recommendedName>
        <fullName evidence="4">Secreted protein</fullName>
    </recommendedName>
</protein>